<evidence type="ECO:0000313" key="11">
    <source>
        <dbReference type="Proteomes" id="UP000242705"/>
    </source>
</evidence>
<dbReference type="RefSeq" id="WP_037913087.1">
    <property type="nucleotide sequence ID" value="NZ_LGRO01000002.1"/>
</dbReference>
<sequence length="71" mass="8076">MMEAKGKATVSNRDRSRKYLREVRSELKKVVWPTPRQTLSYTGFVVSFSIVVALIISGLDALFNLGLNFIR</sequence>
<dbReference type="InterPro" id="IPR001901">
    <property type="entry name" value="Translocase_SecE/Sec61-g"/>
</dbReference>
<comment type="subunit">
    <text evidence="9">Component of the Sec protein translocase complex. Heterotrimer consisting of SecY, SecE and SecG subunits. The heterotrimers can form oligomers, although 1 heterotrimer is thought to be able to translocate proteins. Interacts with the ribosome. Interacts with SecDF, and other proteins may be involved. Interacts with SecA.</text>
</comment>
<keyword evidence="7 9" id="KW-0811">Translocation</keyword>
<dbReference type="Proteomes" id="UP000242705">
    <property type="component" value="Unassembled WGS sequence"/>
</dbReference>
<dbReference type="AlphaFoldDB" id="A0A1R0ILG1"/>
<keyword evidence="2 9" id="KW-0813">Transport</keyword>
<gene>
    <name evidence="9 10" type="primary">secE</name>
    <name evidence="10" type="ORF">C7B47_04430</name>
</gene>
<comment type="function">
    <text evidence="9">Essential subunit of the Sec protein translocation channel SecYEG. Clamps together the 2 halves of SecY. May contact the channel plug during translocation.</text>
</comment>
<dbReference type="PANTHER" id="PTHR33910">
    <property type="entry name" value="PROTEIN TRANSLOCASE SUBUNIT SECE"/>
    <property type="match status" value="1"/>
</dbReference>
<dbReference type="OrthoDB" id="9799073at2"/>
<evidence type="ECO:0000256" key="1">
    <source>
        <dbReference type="ARBA" id="ARBA00004370"/>
    </source>
</evidence>
<organism evidence="10 11">
    <name type="scientific">Sulfobacillus thermosulfidooxidans</name>
    <dbReference type="NCBI Taxonomy" id="28034"/>
    <lineage>
        <taxon>Bacteria</taxon>
        <taxon>Bacillati</taxon>
        <taxon>Bacillota</taxon>
        <taxon>Clostridia</taxon>
        <taxon>Eubacteriales</taxon>
        <taxon>Clostridiales Family XVII. Incertae Sedis</taxon>
        <taxon>Sulfobacillus</taxon>
    </lineage>
</organism>
<keyword evidence="4 9" id="KW-0812">Transmembrane</keyword>
<evidence type="ECO:0000256" key="8">
    <source>
        <dbReference type="ARBA" id="ARBA00023136"/>
    </source>
</evidence>
<feature type="transmembrane region" description="Helical" evidence="9">
    <location>
        <begin position="41"/>
        <end position="63"/>
    </location>
</feature>
<reference evidence="10 11" key="1">
    <citation type="journal article" date="2014" name="BMC Genomics">
        <title>Comparison of environmental and isolate Sulfobacillus genomes reveals diverse carbon, sulfur, nitrogen, and hydrogen metabolisms.</title>
        <authorList>
            <person name="Justice N.B."/>
            <person name="Norman A."/>
            <person name="Brown C.T."/>
            <person name="Singh A."/>
            <person name="Thomas B.C."/>
            <person name="Banfield J.F."/>
        </authorList>
    </citation>
    <scope>NUCLEOTIDE SEQUENCE [LARGE SCALE GENOMIC DNA]</scope>
    <source>
        <strain evidence="10">AMDSBA5</strain>
    </source>
</reference>
<evidence type="ECO:0000256" key="6">
    <source>
        <dbReference type="ARBA" id="ARBA00022989"/>
    </source>
</evidence>
<evidence type="ECO:0000256" key="9">
    <source>
        <dbReference type="HAMAP-Rule" id="MF_00422"/>
    </source>
</evidence>
<dbReference type="PROSITE" id="PS01067">
    <property type="entry name" value="SECE_SEC61G"/>
    <property type="match status" value="1"/>
</dbReference>
<dbReference type="NCBIfam" id="TIGR00964">
    <property type="entry name" value="secE_bact"/>
    <property type="match status" value="1"/>
</dbReference>
<keyword evidence="5 9" id="KW-0653">Protein transport</keyword>
<dbReference type="GO" id="GO:0006605">
    <property type="term" value="P:protein targeting"/>
    <property type="evidence" value="ECO:0007669"/>
    <property type="project" value="UniProtKB-UniRule"/>
</dbReference>
<dbReference type="GO" id="GO:0065002">
    <property type="term" value="P:intracellular protein transmembrane transport"/>
    <property type="evidence" value="ECO:0007669"/>
    <property type="project" value="UniProtKB-UniRule"/>
</dbReference>
<accession>A0A1R0ILG1</accession>
<comment type="subcellular location">
    <subcellularLocation>
        <location evidence="9">Cell membrane</location>
        <topology evidence="9">Single-pass membrane protein</topology>
    </subcellularLocation>
    <subcellularLocation>
        <location evidence="1">Membrane</location>
    </subcellularLocation>
</comment>
<comment type="similarity">
    <text evidence="9">Belongs to the SecE/SEC61-gamma family.</text>
</comment>
<evidence type="ECO:0000313" key="10">
    <source>
        <dbReference type="EMBL" id="PSR28419.1"/>
    </source>
</evidence>
<dbReference type="GO" id="GO:0009306">
    <property type="term" value="P:protein secretion"/>
    <property type="evidence" value="ECO:0007669"/>
    <property type="project" value="UniProtKB-UniRule"/>
</dbReference>
<keyword evidence="3 9" id="KW-1003">Cell membrane</keyword>
<dbReference type="HAMAP" id="MF_00422">
    <property type="entry name" value="SecE"/>
    <property type="match status" value="1"/>
</dbReference>
<evidence type="ECO:0000256" key="4">
    <source>
        <dbReference type="ARBA" id="ARBA00022692"/>
    </source>
</evidence>
<keyword evidence="8 9" id="KW-0472">Membrane</keyword>
<evidence type="ECO:0000256" key="7">
    <source>
        <dbReference type="ARBA" id="ARBA00023010"/>
    </source>
</evidence>
<evidence type="ECO:0000256" key="3">
    <source>
        <dbReference type="ARBA" id="ARBA00022475"/>
    </source>
</evidence>
<dbReference type="InterPro" id="IPR038379">
    <property type="entry name" value="SecE_sf"/>
</dbReference>
<dbReference type="Pfam" id="PF00584">
    <property type="entry name" value="SecE"/>
    <property type="match status" value="1"/>
</dbReference>
<keyword evidence="6 9" id="KW-1133">Transmembrane helix</keyword>
<dbReference type="GO" id="GO:0008320">
    <property type="term" value="F:protein transmembrane transporter activity"/>
    <property type="evidence" value="ECO:0007669"/>
    <property type="project" value="UniProtKB-UniRule"/>
</dbReference>
<dbReference type="Gene3D" id="1.20.5.1030">
    <property type="entry name" value="Preprotein translocase secy subunit"/>
    <property type="match status" value="1"/>
</dbReference>
<proteinExistence type="inferred from homology"/>
<dbReference type="GO" id="GO:0005886">
    <property type="term" value="C:plasma membrane"/>
    <property type="evidence" value="ECO:0007669"/>
    <property type="project" value="UniProtKB-SubCell"/>
</dbReference>
<evidence type="ECO:0000256" key="2">
    <source>
        <dbReference type="ARBA" id="ARBA00022448"/>
    </source>
</evidence>
<dbReference type="EMBL" id="PXYX01000006">
    <property type="protein sequence ID" value="PSR28419.1"/>
    <property type="molecule type" value="Genomic_DNA"/>
</dbReference>
<dbReference type="PANTHER" id="PTHR33910:SF1">
    <property type="entry name" value="PROTEIN TRANSLOCASE SUBUNIT SECE"/>
    <property type="match status" value="1"/>
</dbReference>
<evidence type="ECO:0000256" key="5">
    <source>
        <dbReference type="ARBA" id="ARBA00022927"/>
    </source>
</evidence>
<protein>
    <recommendedName>
        <fullName evidence="9">Protein translocase subunit SecE</fullName>
    </recommendedName>
</protein>
<comment type="caution">
    <text evidence="10">The sequence shown here is derived from an EMBL/GenBank/DDBJ whole genome shotgun (WGS) entry which is preliminary data.</text>
</comment>
<name>A0A1R0ILG1_SULTH</name>
<dbReference type="GO" id="GO:0043952">
    <property type="term" value="P:protein transport by the Sec complex"/>
    <property type="evidence" value="ECO:0007669"/>
    <property type="project" value="UniProtKB-UniRule"/>
</dbReference>
<dbReference type="InterPro" id="IPR005807">
    <property type="entry name" value="SecE_bac"/>
</dbReference>